<evidence type="ECO:0000256" key="4">
    <source>
        <dbReference type="ARBA" id="ARBA00022884"/>
    </source>
</evidence>
<evidence type="ECO:0000313" key="10">
    <source>
        <dbReference type="EMBL" id="MBB5345607.1"/>
    </source>
</evidence>
<dbReference type="SUPFAM" id="SSF46992">
    <property type="entry name" value="Ribosomal protein S20"/>
    <property type="match status" value="1"/>
</dbReference>
<dbReference type="GO" id="GO:0070181">
    <property type="term" value="F:small ribosomal subunit rRNA binding"/>
    <property type="evidence" value="ECO:0007669"/>
    <property type="project" value="TreeGrafter"/>
</dbReference>
<organism evidence="10 11">
    <name type="scientific">Tunturiibacter lichenicola</name>
    <dbReference type="NCBI Taxonomy" id="2051959"/>
    <lineage>
        <taxon>Bacteria</taxon>
        <taxon>Pseudomonadati</taxon>
        <taxon>Acidobacteriota</taxon>
        <taxon>Terriglobia</taxon>
        <taxon>Terriglobales</taxon>
        <taxon>Acidobacteriaceae</taxon>
        <taxon>Tunturiibacter</taxon>
    </lineage>
</organism>
<dbReference type="GO" id="GO:0005829">
    <property type="term" value="C:cytosol"/>
    <property type="evidence" value="ECO:0007669"/>
    <property type="project" value="TreeGrafter"/>
</dbReference>
<evidence type="ECO:0000256" key="5">
    <source>
        <dbReference type="ARBA" id="ARBA00022980"/>
    </source>
</evidence>
<evidence type="ECO:0000256" key="8">
    <source>
        <dbReference type="HAMAP-Rule" id="MF_00500"/>
    </source>
</evidence>
<evidence type="ECO:0000256" key="9">
    <source>
        <dbReference type="SAM" id="MobiDB-lite"/>
    </source>
</evidence>
<evidence type="ECO:0000256" key="6">
    <source>
        <dbReference type="ARBA" id="ARBA00023274"/>
    </source>
</evidence>
<keyword evidence="4 8" id="KW-0694">RNA-binding</keyword>
<comment type="caution">
    <text evidence="10">The sequence shown here is derived from an EMBL/GenBank/DDBJ whole genome shotgun (WGS) entry which is preliminary data.</text>
</comment>
<dbReference type="FunFam" id="1.20.58.110:FF:000001">
    <property type="entry name" value="30S ribosomal protein S20"/>
    <property type="match status" value="1"/>
</dbReference>
<reference evidence="10 11" key="1">
    <citation type="submission" date="2020-08" db="EMBL/GenBank/DDBJ databases">
        <title>Genomic Encyclopedia of Type Strains, Phase IV (KMG-V): Genome sequencing to study the core and pangenomes of soil and plant-associated prokaryotes.</title>
        <authorList>
            <person name="Whitman W."/>
        </authorList>
    </citation>
    <scope>NUCLEOTIDE SEQUENCE [LARGE SCALE GENOMIC DNA]</scope>
    <source>
        <strain evidence="10 11">M8US30</strain>
    </source>
</reference>
<accession>A0A7W8JAB1</accession>
<dbReference type="InterPro" id="IPR036510">
    <property type="entry name" value="Ribosomal_bS20_sf"/>
</dbReference>
<dbReference type="GO" id="GO:0003735">
    <property type="term" value="F:structural constituent of ribosome"/>
    <property type="evidence" value="ECO:0007669"/>
    <property type="project" value="InterPro"/>
</dbReference>
<proteinExistence type="inferred from homology"/>
<dbReference type="Proteomes" id="UP000569092">
    <property type="component" value="Unassembled WGS sequence"/>
</dbReference>
<keyword evidence="3 8" id="KW-0699">rRNA-binding</keyword>
<comment type="similarity">
    <text evidence="2 8">Belongs to the bacterial ribosomal protein bS20 family.</text>
</comment>
<evidence type="ECO:0000313" key="11">
    <source>
        <dbReference type="Proteomes" id="UP000569092"/>
    </source>
</evidence>
<dbReference type="HAMAP" id="MF_00500">
    <property type="entry name" value="Ribosomal_bS20"/>
    <property type="match status" value="1"/>
</dbReference>
<keyword evidence="6 8" id="KW-0687">Ribonucleoprotein</keyword>
<sequence>MANHVSSLKRARQTVAKTAVNRSNKSKLRGTLRQLRESIAKGDHAAATTQYRETASILDKSVQKGVLHKNTASRYKSRLNARVKAVAPKKAA</sequence>
<evidence type="ECO:0000256" key="3">
    <source>
        <dbReference type="ARBA" id="ARBA00022730"/>
    </source>
</evidence>
<dbReference type="PANTHER" id="PTHR33398:SF1">
    <property type="entry name" value="SMALL RIBOSOMAL SUBUNIT PROTEIN BS20C"/>
    <property type="match status" value="1"/>
</dbReference>
<evidence type="ECO:0000256" key="1">
    <source>
        <dbReference type="ARBA" id="ARBA00003134"/>
    </source>
</evidence>
<dbReference type="Pfam" id="PF01649">
    <property type="entry name" value="Ribosomal_S20p"/>
    <property type="match status" value="1"/>
</dbReference>
<dbReference type="AlphaFoldDB" id="A0A7W8JAB1"/>
<dbReference type="GO" id="GO:0006412">
    <property type="term" value="P:translation"/>
    <property type="evidence" value="ECO:0007669"/>
    <property type="project" value="UniProtKB-UniRule"/>
</dbReference>
<dbReference type="InterPro" id="IPR002583">
    <property type="entry name" value="Ribosomal_bS20"/>
</dbReference>
<feature type="region of interest" description="Disordered" evidence="9">
    <location>
        <begin position="1"/>
        <end position="28"/>
    </location>
</feature>
<evidence type="ECO:0000256" key="2">
    <source>
        <dbReference type="ARBA" id="ARBA00007634"/>
    </source>
</evidence>
<dbReference type="GO" id="GO:0015935">
    <property type="term" value="C:small ribosomal subunit"/>
    <property type="evidence" value="ECO:0007669"/>
    <property type="project" value="TreeGrafter"/>
</dbReference>
<dbReference type="Gene3D" id="1.20.58.110">
    <property type="entry name" value="Ribosomal protein S20"/>
    <property type="match status" value="1"/>
</dbReference>
<name>A0A7W8JAB1_9BACT</name>
<evidence type="ECO:0000256" key="7">
    <source>
        <dbReference type="ARBA" id="ARBA00035136"/>
    </source>
</evidence>
<keyword evidence="5 8" id="KW-0689">Ribosomal protein</keyword>
<dbReference type="NCBIfam" id="TIGR00029">
    <property type="entry name" value="S20"/>
    <property type="match status" value="1"/>
</dbReference>
<dbReference type="EMBL" id="JACHDZ010000006">
    <property type="protein sequence ID" value="MBB5345607.1"/>
    <property type="molecule type" value="Genomic_DNA"/>
</dbReference>
<gene>
    <name evidence="8" type="primary">rpsT</name>
    <name evidence="10" type="ORF">HDF10_003601</name>
</gene>
<protein>
    <recommendedName>
        <fullName evidence="7 8">Small ribosomal subunit protein bS20</fullName>
    </recommendedName>
</protein>
<comment type="function">
    <text evidence="1 8">Binds directly to 16S ribosomal RNA.</text>
</comment>
<dbReference type="PANTHER" id="PTHR33398">
    <property type="entry name" value="30S RIBOSOMAL PROTEIN S20"/>
    <property type="match status" value="1"/>
</dbReference>